<protein>
    <submittedName>
        <fullName evidence="1">Uncharacterized protein</fullName>
    </submittedName>
</protein>
<comment type="caution">
    <text evidence="1">The sequence shown here is derived from an EMBL/GenBank/DDBJ whole genome shotgun (WGS) entry which is preliminary data.</text>
</comment>
<sequence length="93" mass="10059">MIDVSQSSALIVIVRDDAGVKGTLKKTIMLKKNKNHKPAMIWSRGSGSFPRVQTSLDLYSFSTPATTATAPITPVKAICRPAHIADLPELPQE</sequence>
<evidence type="ECO:0000313" key="2">
    <source>
        <dbReference type="Proteomes" id="UP000305238"/>
    </source>
</evidence>
<dbReference type="EMBL" id="VCKZ01000113">
    <property type="protein sequence ID" value="TMR37981.1"/>
    <property type="molecule type" value="Genomic_DNA"/>
</dbReference>
<proteinExistence type="predicted"/>
<evidence type="ECO:0000313" key="1">
    <source>
        <dbReference type="EMBL" id="TMR37981.1"/>
    </source>
</evidence>
<dbReference type="RefSeq" id="WP_171069067.1">
    <property type="nucleotide sequence ID" value="NZ_JASWDG010000004.1"/>
</dbReference>
<keyword evidence="2" id="KW-1185">Reference proteome</keyword>
<dbReference type="Proteomes" id="UP000305238">
    <property type="component" value="Unassembled WGS sequence"/>
</dbReference>
<gene>
    <name evidence="1" type="ORF">ETD96_17305</name>
</gene>
<reference evidence="1 2" key="1">
    <citation type="submission" date="2019-05" db="EMBL/GenBank/DDBJ databases">
        <title>Draft genome sequence of Actinomadura geliboluensis A8036.</title>
        <authorList>
            <person name="Saricaoglu S."/>
            <person name="Isik K."/>
        </authorList>
    </citation>
    <scope>NUCLEOTIDE SEQUENCE [LARGE SCALE GENOMIC DNA]</scope>
    <source>
        <strain evidence="1 2">A8036</strain>
    </source>
</reference>
<organism evidence="1 2">
    <name type="scientific">Actinomadura geliboluensis</name>
    <dbReference type="NCBI Taxonomy" id="882440"/>
    <lineage>
        <taxon>Bacteria</taxon>
        <taxon>Bacillati</taxon>
        <taxon>Actinomycetota</taxon>
        <taxon>Actinomycetes</taxon>
        <taxon>Streptosporangiales</taxon>
        <taxon>Thermomonosporaceae</taxon>
        <taxon>Actinomadura</taxon>
    </lineage>
</organism>
<accession>A0A5S4GZM4</accession>
<dbReference type="AlphaFoldDB" id="A0A5S4GZM4"/>
<name>A0A5S4GZM4_9ACTN</name>